<sequence>MICKTVASCCLHPCGGLASYCAGNKAYLWPIDQGKPWPCLPVRLYKAKRAMRMTAGNPESSSGSSSSSRAADSLEQLDASKDEFHQLVQYELRVVSLEAGSMGQVLAARSIAAADCLTCVQVSPTGQHVLLAYGRRSKQLSCLVAGQGSYQVWHTVLQVYRMSDLRLVRQLLSADDEVNVAAWHPRPGQGITYGTKAGRVRNIVACGADSSCHARPHSHGSAAAEATSVLQQALQ</sequence>
<dbReference type="PANTHER" id="PTHR22874">
    <property type="entry name" value="ACTIVATING MOLECULE IN BECN1-REGULATED AUTOPHAGY PROTEIN 1"/>
    <property type="match status" value="1"/>
</dbReference>
<keyword evidence="2" id="KW-1185">Reference proteome</keyword>
<evidence type="ECO:0000313" key="2">
    <source>
        <dbReference type="Proteomes" id="UP001244341"/>
    </source>
</evidence>
<accession>A0ABY8TLU4</accession>
<proteinExistence type="predicted"/>
<evidence type="ECO:0000313" key="1">
    <source>
        <dbReference type="EMBL" id="WIA09392.1"/>
    </source>
</evidence>
<dbReference type="Proteomes" id="UP001244341">
    <property type="component" value="Chromosome 1b"/>
</dbReference>
<dbReference type="InterPro" id="IPR015943">
    <property type="entry name" value="WD40/YVTN_repeat-like_dom_sf"/>
</dbReference>
<dbReference type="InterPro" id="IPR052596">
    <property type="entry name" value="AMBRA1_autophagy"/>
</dbReference>
<dbReference type="Gene3D" id="2.130.10.10">
    <property type="entry name" value="YVTN repeat-like/Quinoprotein amine dehydrogenase"/>
    <property type="match status" value="1"/>
</dbReference>
<dbReference type="SUPFAM" id="SSF50978">
    <property type="entry name" value="WD40 repeat-like"/>
    <property type="match status" value="1"/>
</dbReference>
<organism evidence="1 2">
    <name type="scientific">Tetradesmus obliquus</name>
    <name type="common">Green alga</name>
    <name type="synonym">Acutodesmus obliquus</name>
    <dbReference type="NCBI Taxonomy" id="3088"/>
    <lineage>
        <taxon>Eukaryota</taxon>
        <taxon>Viridiplantae</taxon>
        <taxon>Chlorophyta</taxon>
        <taxon>core chlorophytes</taxon>
        <taxon>Chlorophyceae</taxon>
        <taxon>CS clade</taxon>
        <taxon>Sphaeropleales</taxon>
        <taxon>Scenedesmaceae</taxon>
        <taxon>Tetradesmus</taxon>
    </lineage>
</organism>
<gene>
    <name evidence="1" type="ORF">OEZ85_008798</name>
</gene>
<protein>
    <submittedName>
        <fullName evidence="1">Uncharacterized protein</fullName>
    </submittedName>
</protein>
<name>A0ABY8TLU4_TETOB</name>
<dbReference type="PANTHER" id="PTHR22874:SF1">
    <property type="entry name" value="ACTIVATING MOLECULE IN BECN1-REGULATED AUTOPHAGY PROTEIN 1"/>
    <property type="match status" value="1"/>
</dbReference>
<dbReference type="InterPro" id="IPR036322">
    <property type="entry name" value="WD40_repeat_dom_sf"/>
</dbReference>
<dbReference type="EMBL" id="CP126208">
    <property type="protein sequence ID" value="WIA09392.1"/>
    <property type="molecule type" value="Genomic_DNA"/>
</dbReference>
<reference evidence="1 2" key="1">
    <citation type="submission" date="2023-05" db="EMBL/GenBank/DDBJ databases">
        <title>A 100% complete, gapless, phased diploid assembly of the Scenedesmus obliquus UTEX 3031 genome.</title>
        <authorList>
            <person name="Biondi T.C."/>
            <person name="Hanschen E.R."/>
            <person name="Kwon T."/>
            <person name="Eng W."/>
            <person name="Kruse C.P.S."/>
            <person name="Koehler S.I."/>
            <person name="Kunde Y."/>
            <person name="Gleasner C.D."/>
            <person name="You Mak K.T."/>
            <person name="Polle J."/>
            <person name="Hovde B.T."/>
            <person name="Starkenburg S.R."/>
        </authorList>
    </citation>
    <scope>NUCLEOTIDE SEQUENCE [LARGE SCALE GENOMIC DNA]</scope>
    <source>
        <strain evidence="1 2">DOE0152z</strain>
    </source>
</reference>